<reference evidence="2 3" key="1">
    <citation type="submission" date="2024-02" db="EMBL/GenBank/DDBJ databases">
        <authorList>
            <person name="Vignale AGUSTIN F."/>
            <person name="Sosa J E."/>
            <person name="Modenutti C."/>
        </authorList>
    </citation>
    <scope>NUCLEOTIDE SEQUENCE [LARGE SCALE GENOMIC DNA]</scope>
</reference>
<accession>A0ABC8RIU1</accession>
<evidence type="ECO:0000256" key="1">
    <source>
        <dbReference type="SAM" id="MobiDB-lite"/>
    </source>
</evidence>
<dbReference type="AlphaFoldDB" id="A0ABC8RIU1"/>
<proteinExistence type="predicted"/>
<dbReference type="EMBL" id="CAUOFW020001391">
    <property type="protein sequence ID" value="CAK9144317.1"/>
    <property type="molecule type" value="Genomic_DNA"/>
</dbReference>
<feature type="compositionally biased region" description="Basic and acidic residues" evidence="1">
    <location>
        <begin position="39"/>
        <end position="48"/>
    </location>
</feature>
<dbReference type="Proteomes" id="UP001642360">
    <property type="component" value="Unassembled WGS sequence"/>
</dbReference>
<gene>
    <name evidence="2" type="ORF">ILEXP_LOCUS12070</name>
</gene>
<comment type="caution">
    <text evidence="2">The sequence shown here is derived from an EMBL/GenBank/DDBJ whole genome shotgun (WGS) entry which is preliminary data.</text>
</comment>
<protein>
    <submittedName>
        <fullName evidence="2">Uncharacterized protein</fullName>
    </submittedName>
</protein>
<name>A0ABC8RIU1_9AQUA</name>
<evidence type="ECO:0000313" key="3">
    <source>
        <dbReference type="Proteomes" id="UP001642360"/>
    </source>
</evidence>
<evidence type="ECO:0000313" key="2">
    <source>
        <dbReference type="EMBL" id="CAK9144317.1"/>
    </source>
</evidence>
<feature type="region of interest" description="Disordered" evidence="1">
    <location>
        <begin position="1"/>
        <end position="63"/>
    </location>
</feature>
<keyword evidence="3" id="KW-1185">Reference proteome</keyword>
<sequence length="98" mass="9597">MAKPRATPIIKGETKHQWGIANKGKTSDHAGAQAAPGAIDDRLGDDGRSSTSAGAGRLGAGAGASAAGVASTGVGALSTIIGVGVDRLDFEQLSGVRE</sequence>
<organism evidence="2 3">
    <name type="scientific">Ilex paraguariensis</name>
    <name type="common">yerba mate</name>
    <dbReference type="NCBI Taxonomy" id="185542"/>
    <lineage>
        <taxon>Eukaryota</taxon>
        <taxon>Viridiplantae</taxon>
        <taxon>Streptophyta</taxon>
        <taxon>Embryophyta</taxon>
        <taxon>Tracheophyta</taxon>
        <taxon>Spermatophyta</taxon>
        <taxon>Magnoliopsida</taxon>
        <taxon>eudicotyledons</taxon>
        <taxon>Gunneridae</taxon>
        <taxon>Pentapetalae</taxon>
        <taxon>asterids</taxon>
        <taxon>campanulids</taxon>
        <taxon>Aquifoliales</taxon>
        <taxon>Aquifoliaceae</taxon>
        <taxon>Ilex</taxon>
    </lineage>
</organism>